<feature type="region of interest" description="Disordered" evidence="1">
    <location>
        <begin position="1"/>
        <end position="44"/>
    </location>
</feature>
<feature type="compositionally biased region" description="Low complexity" evidence="1">
    <location>
        <begin position="213"/>
        <end position="224"/>
    </location>
</feature>
<evidence type="ECO:0000313" key="3">
    <source>
        <dbReference type="Proteomes" id="UP000663193"/>
    </source>
</evidence>
<evidence type="ECO:0000313" key="2">
    <source>
        <dbReference type="EMBL" id="QRC90103.1"/>
    </source>
</evidence>
<organism evidence="2 3">
    <name type="scientific">Phaeosphaeria nodorum (strain SN15 / ATCC MYA-4574 / FGSC 10173)</name>
    <name type="common">Glume blotch fungus</name>
    <name type="synonym">Parastagonospora nodorum</name>
    <dbReference type="NCBI Taxonomy" id="321614"/>
    <lineage>
        <taxon>Eukaryota</taxon>
        <taxon>Fungi</taxon>
        <taxon>Dikarya</taxon>
        <taxon>Ascomycota</taxon>
        <taxon>Pezizomycotina</taxon>
        <taxon>Dothideomycetes</taxon>
        <taxon>Pleosporomycetidae</taxon>
        <taxon>Pleosporales</taxon>
        <taxon>Pleosporineae</taxon>
        <taxon>Phaeosphaeriaceae</taxon>
        <taxon>Parastagonospora</taxon>
    </lineage>
</organism>
<name>A0A7U2HTD0_PHANO</name>
<dbReference type="VEuPathDB" id="FungiDB:JI435_095210"/>
<feature type="compositionally biased region" description="Basic residues" evidence="1">
    <location>
        <begin position="256"/>
        <end position="265"/>
    </location>
</feature>
<protein>
    <submittedName>
        <fullName evidence="2">Uncharacterized protein</fullName>
    </submittedName>
</protein>
<accession>A0A7U2HTD0</accession>
<reference evidence="3" key="1">
    <citation type="journal article" date="2021" name="BMC Genomics">
        <title>Chromosome-level genome assembly and manually-curated proteome of model necrotroph Parastagonospora nodorum Sn15 reveals a genome-wide trove of candidate effector homologs, and redundancy of virulence-related functions within an accessory chromosome.</title>
        <authorList>
            <person name="Bertazzoni S."/>
            <person name="Jones D.A.B."/>
            <person name="Phan H.T."/>
            <person name="Tan K.-C."/>
            <person name="Hane J.K."/>
        </authorList>
    </citation>
    <scope>NUCLEOTIDE SEQUENCE [LARGE SCALE GENOMIC DNA]</scope>
    <source>
        <strain evidence="3">SN15 / ATCC MYA-4574 / FGSC 10173)</strain>
    </source>
</reference>
<dbReference type="AlphaFoldDB" id="A0A7U2HTD0"/>
<dbReference type="Proteomes" id="UP000663193">
    <property type="component" value="Chromosome 1"/>
</dbReference>
<feature type="region of interest" description="Disordered" evidence="1">
    <location>
        <begin position="205"/>
        <end position="233"/>
    </location>
</feature>
<feature type="region of interest" description="Disordered" evidence="1">
    <location>
        <begin position="254"/>
        <end position="277"/>
    </location>
</feature>
<keyword evidence="3" id="KW-1185">Reference proteome</keyword>
<sequence>MPPQMQPIAPYNTFNAQPPQPFPTQGYSPQGYPPQGYQMQVYPPQAYPPQVYPQQAYPPQGYAAPGYAPQGNVQQGYYPQGHGQQGYVQPGYQPLQTIPQGYGQPYPSQGPMATHPSASYVQGLDFPAPQQPYAQLYAAAPVKFAPEPVDRGTEFAWAPPSEQQTHVHPPVPHAPVDTLSGTSGAAERPLVAKWTEELDAKLQQWEQERRTGDPTVDPATTTPVAPRPASVYSADTLTSSSVQIGTRGVLSETFKKSTRHGRGRTRGWLALRTQPPQ</sequence>
<dbReference type="EMBL" id="CP069023">
    <property type="protein sequence ID" value="QRC90103.1"/>
    <property type="molecule type" value="Genomic_DNA"/>
</dbReference>
<evidence type="ECO:0000256" key="1">
    <source>
        <dbReference type="SAM" id="MobiDB-lite"/>
    </source>
</evidence>
<feature type="compositionally biased region" description="Low complexity" evidence="1">
    <location>
        <begin position="23"/>
        <end position="44"/>
    </location>
</feature>
<proteinExistence type="predicted"/>
<gene>
    <name evidence="2" type="ORF">JI435_095210</name>
</gene>